<dbReference type="InterPro" id="IPR002410">
    <property type="entry name" value="Peptidase_S33"/>
</dbReference>
<feature type="domain" description="AB hydrolase-1" evidence="4">
    <location>
        <begin position="49"/>
        <end position="305"/>
    </location>
</feature>
<dbReference type="PANTHER" id="PTHR43798">
    <property type="entry name" value="MONOACYLGLYCEROL LIPASE"/>
    <property type="match status" value="1"/>
</dbReference>
<dbReference type="PANTHER" id="PTHR43798:SF33">
    <property type="entry name" value="HYDROLASE, PUTATIVE (AFU_ORTHOLOGUE AFUA_2G14860)-RELATED"/>
    <property type="match status" value="1"/>
</dbReference>
<proteinExistence type="inferred from homology"/>
<dbReference type="SUPFAM" id="SSF53474">
    <property type="entry name" value="alpha/beta-Hydrolases"/>
    <property type="match status" value="1"/>
</dbReference>
<evidence type="ECO:0000259" key="4">
    <source>
        <dbReference type="Pfam" id="PF00561"/>
    </source>
</evidence>
<keyword evidence="3" id="KW-0732">Signal</keyword>
<dbReference type="Pfam" id="PF00561">
    <property type="entry name" value="Abhydrolase_1"/>
    <property type="match status" value="1"/>
</dbReference>
<evidence type="ECO:0000313" key="6">
    <source>
        <dbReference type="Proteomes" id="UP001597201"/>
    </source>
</evidence>
<name>A0ABW3XY10_9FLAO</name>
<dbReference type="InterPro" id="IPR000073">
    <property type="entry name" value="AB_hydrolase_1"/>
</dbReference>
<dbReference type="InterPro" id="IPR050266">
    <property type="entry name" value="AB_hydrolase_sf"/>
</dbReference>
<evidence type="ECO:0000256" key="2">
    <source>
        <dbReference type="ARBA" id="ARBA00022801"/>
    </source>
</evidence>
<sequence length="320" mass="37267">MKLIFSWLLFFLIQTSFSQTDPNIYDKFTSKFYNIDGYKINVEVLGEGPPIVFLAGGPGNSHDYMQGSFGHYYKTNTVIFIDMLGRGKSDDAKNMNEYSIANDTHVIEEVRKLLKLDKIALVGHSYGTVPVQDYAVTFPEKVDKLVLINGFHSGEMWQANCDSYNHYSKTHFPEYWKKLDSLRNLGYVSSDPVFSELYGSLPTKYIYYHDTRIKGNTPKEKYRNWNNDVYYGIIGRDADFFVGGDMIDWDVRRKLKSFKFPVLICAGRYDGVSTPQYAIQYKNYMPQAQFIMFEESGHNPYLEEPEKFYQEFEKFFGIKN</sequence>
<dbReference type="InterPro" id="IPR029058">
    <property type="entry name" value="AB_hydrolase_fold"/>
</dbReference>
<keyword evidence="2 5" id="KW-0378">Hydrolase</keyword>
<gene>
    <name evidence="5" type="ORF">ACFQ39_02505</name>
</gene>
<dbReference type="Proteomes" id="UP001597201">
    <property type="component" value="Unassembled WGS sequence"/>
</dbReference>
<dbReference type="Gene3D" id="3.40.50.1820">
    <property type="entry name" value="alpha/beta hydrolase"/>
    <property type="match status" value="1"/>
</dbReference>
<accession>A0ABW3XY10</accession>
<evidence type="ECO:0000256" key="3">
    <source>
        <dbReference type="SAM" id="SignalP"/>
    </source>
</evidence>
<dbReference type="PRINTS" id="PR00111">
    <property type="entry name" value="ABHYDROLASE"/>
</dbReference>
<organism evidence="5 6">
    <name type="scientific">Namhaeicola litoreus</name>
    <dbReference type="NCBI Taxonomy" id="1052145"/>
    <lineage>
        <taxon>Bacteria</taxon>
        <taxon>Pseudomonadati</taxon>
        <taxon>Bacteroidota</taxon>
        <taxon>Flavobacteriia</taxon>
        <taxon>Flavobacteriales</taxon>
        <taxon>Flavobacteriaceae</taxon>
        <taxon>Namhaeicola</taxon>
    </lineage>
</organism>
<evidence type="ECO:0000256" key="1">
    <source>
        <dbReference type="ARBA" id="ARBA00010088"/>
    </source>
</evidence>
<dbReference type="GO" id="GO:0016787">
    <property type="term" value="F:hydrolase activity"/>
    <property type="evidence" value="ECO:0007669"/>
    <property type="project" value="UniProtKB-KW"/>
</dbReference>
<comment type="caution">
    <text evidence="5">The sequence shown here is derived from an EMBL/GenBank/DDBJ whole genome shotgun (WGS) entry which is preliminary data.</text>
</comment>
<keyword evidence="6" id="KW-1185">Reference proteome</keyword>
<dbReference type="EMBL" id="JBHTMY010000002">
    <property type="protein sequence ID" value="MFD1314474.1"/>
    <property type="molecule type" value="Genomic_DNA"/>
</dbReference>
<protein>
    <submittedName>
        <fullName evidence="5">Alpha/beta fold hydrolase</fullName>
    </submittedName>
</protein>
<feature type="chain" id="PRO_5046715175" evidence="3">
    <location>
        <begin position="19"/>
        <end position="320"/>
    </location>
</feature>
<feature type="signal peptide" evidence="3">
    <location>
        <begin position="1"/>
        <end position="18"/>
    </location>
</feature>
<dbReference type="RefSeq" id="WP_377176111.1">
    <property type="nucleotide sequence ID" value="NZ_JBHTMY010000002.1"/>
</dbReference>
<reference evidence="6" key="1">
    <citation type="journal article" date="2019" name="Int. J. Syst. Evol. Microbiol.">
        <title>The Global Catalogue of Microorganisms (GCM) 10K type strain sequencing project: providing services to taxonomists for standard genome sequencing and annotation.</title>
        <authorList>
            <consortium name="The Broad Institute Genomics Platform"/>
            <consortium name="The Broad Institute Genome Sequencing Center for Infectious Disease"/>
            <person name="Wu L."/>
            <person name="Ma J."/>
        </authorList>
    </citation>
    <scope>NUCLEOTIDE SEQUENCE [LARGE SCALE GENOMIC DNA]</scope>
    <source>
        <strain evidence="6">CCUG 61485</strain>
    </source>
</reference>
<evidence type="ECO:0000313" key="5">
    <source>
        <dbReference type="EMBL" id="MFD1314474.1"/>
    </source>
</evidence>
<comment type="similarity">
    <text evidence="1">Belongs to the peptidase S33 family.</text>
</comment>
<dbReference type="PRINTS" id="PR00793">
    <property type="entry name" value="PROAMNOPTASE"/>
</dbReference>